<evidence type="ECO:0000313" key="4">
    <source>
        <dbReference type="Proteomes" id="UP000184052"/>
    </source>
</evidence>
<dbReference type="PRINTS" id="PR00340">
    <property type="entry name" value="PIIGLNB"/>
</dbReference>
<dbReference type="PROSITE" id="PS51343">
    <property type="entry name" value="PII_GLNB_DOM"/>
    <property type="match status" value="1"/>
</dbReference>
<reference evidence="3 4" key="1">
    <citation type="submission" date="2016-11" db="EMBL/GenBank/DDBJ databases">
        <authorList>
            <person name="Jaros S."/>
            <person name="Januszkiewicz K."/>
            <person name="Wedrychowicz H."/>
        </authorList>
    </citation>
    <scope>NUCLEOTIDE SEQUENCE [LARGE SCALE GENOMIC DNA]</scope>
    <source>
        <strain evidence="3 4">DSM 17477</strain>
    </source>
</reference>
<dbReference type="PROSITE" id="PS00638">
    <property type="entry name" value="PII_GLNB_CTER"/>
    <property type="match status" value="1"/>
</dbReference>
<evidence type="ECO:0000256" key="1">
    <source>
        <dbReference type="PIRSR" id="PIRSR602187-50"/>
    </source>
</evidence>
<proteinExistence type="inferred from homology"/>
<protein>
    <submittedName>
        <fullName evidence="3">Nitrogen regulatory protein P-II family</fullName>
    </submittedName>
</protein>
<dbReference type="GO" id="GO:0030234">
    <property type="term" value="F:enzyme regulator activity"/>
    <property type="evidence" value="ECO:0007669"/>
    <property type="project" value="InterPro"/>
</dbReference>
<sequence>MSETYTKLDIITRPDKFEELKNALVDIGVEGMSVSNVMGSGTQKGMTTKYRGTDYTAQLLPKIKVEVVIATTPVQDVVDKVYEVCRTGNIGDGKIFVYPVENIYRIRTGESGAAAITNKE</sequence>
<dbReference type="Gene3D" id="3.30.70.120">
    <property type="match status" value="1"/>
</dbReference>
<dbReference type="GO" id="GO:0006808">
    <property type="term" value="P:regulation of nitrogen utilization"/>
    <property type="evidence" value="ECO:0007669"/>
    <property type="project" value="InterPro"/>
</dbReference>
<accession>A0A1M6DPS0</accession>
<dbReference type="GO" id="GO:0005524">
    <property type="term" value="F:ATP binding"/>
    <property type="evidence" value="ECO:0007669"/>
    <property type="project" value="TreeGrafter"/>
</dbReference>
<dbReference type="InterPro" id="IPR017918">
    <property type="entry name" value="N-reg_PII_CS"/>
</dbReference>
<comment type="similarity">
    <text evidence="2">Belongs to the P(II) protein family.</text>
</comment>
<dbReference type="EMBL" id="FQZL01000006">
    <property type="protein sequence ID" value="SHI74988.1"/>
    <property type="molecule type" value="Genomic_DNA"/>
</dbReference>
<gene>
    <name evidence="3" type="ORF">SAMN02745751_00991</name>
</gene>
<dbReference type="Proteomes" id="UP000184052">
    <property type="component" value="Unassembled WGS sequence"/>
</dbReference>
<dbReference type="InterPro" id="IPR015867">
    <property type="entry name" value="N-reg_PII/ATP_PRibTrfase_C"/>
</dbReference>
<dbReference type="Pfam" id="PF00543">
    <property type="entry name" value="P-II"/>
    <property type="match status" value="1"/>
</dbReference>
<name>A0A1M6DPS0_9FIRM</name>
<dbReference type="GO" id="GO:0005829">
    <property type="term" value="C:cytosol"/>
    <property type="evidence" value="ECO:0007669"/>
    <property type="project" value="TreeGrafter"/>
</dbReference>
<evidence type="ECO:0000313" key="3">
    <source>
        <dbReference type="EMBL" id="SHI74988.1"/>
    </source>
</evidence>
<dbReference type="RefSeq" id="WP_073048029.1">
    <property type="nucleotide sequence ID" value="NZ_FQZL01000006.1"/>
</dbReference>
<dbReference type="PANTHER" id="PTHR30115:SF11">
    <property type="entry name" value="NITROGEN REGULATORY PROTEIN P-II HOMOLOG"/>
    <property type="match status" value="1"/>
</dbReference>
<keyword evidence="4" id="KW-1185">Reference proteome</keyword>
<dbReference type="SUPFAM" id="SSF54913">
    <property type="entry name" value="GlnB-like"/>
    <property type="match status" value="1"/>
</dbReference>
<dbReference type="InterPro" id="IPR002187">
    <property type="entry name" value="N-reg_PII"/>
</dbReference>
<keyword evidence="1" id="KW-0597">Phosphoprotein</keyword>
<dbReference type="AlphaFoldDB" id="A0A1M6DPS0"/>
<dbReference type="PANTHER" id="PTHR30115">
    <property type="entry name" value="NITROGEN REGULATORY PROTEIN P-II"/>
    <property type="match status" value="1"/>
</dbReference>
<dbReference type="SMART" id="SM00938">
    <property type="entry name" value="P-II"/>
    <property type="match status" value="1"/>
</dbReference>
<evidence type="ECO:0000256" key="2">
    <source>
        <dbReference type="RuleBase" id="RU003936"/>
    </source>
</evidence>
<dbReference type="OrthoDB" id="9802729at2"/>
<dbReference type="STRING" id="1121476.SAMN02745751_00991"/>
<organism evidence="3 4">
    <name type="scientific">Dethiosulfatibacter aminovorans DSM 17477</name>
    <dbReference type="NCBI Taxonomy" id="1121476"/>
    <lineage>
        <taxon>Bacteria</taxon>
        <taxon>Bacillati</taxon>
        <taxon>Bacillota</taxon>
        <taxon>Tissierellia</taxon>
        <taxon>Dethiosulfatibacter</taxon>
    </lineage>
</organism>
<feature type="modified residue" description="O-UMP-tyrosine" evidence="1">
    <location>
        <position position="55"/>
    </location>
</feature>
<dbReference type="InterPro" id="IPR011322">
    <property type="entry name" value="N-reg_PII-like_a/b"/>
</dbReference>